<feature type="compositionally biased region" description="Basic and acidic residues" evidence="1">
    <location>
        <begin position="86"/>
        <end position="102"/>
    </location>
</feature>
<dbReference type="Ensembl" id="ENSPCET00000003841.1">
    <property type="protein sequence ID" value="ENSPCEP00000003720.1"/>
    <property type="gene ID" value="ENSPCEG00000002959.1"/>
</dbReference>
<feature type="compositionally biased region" description="Basic and acidic residues" evidence="1">
    <location>
        <begin position="138"/>
        <end position="149"/>
    </location>
</feature>
<keyword evidence="3" id="KW-1185">Reference proteome</keyword>
<dbReference type="InterPro" id="IPR039190">
    <property type="entry name" value="TTC14"/>
</dbReference>
<name>A0A8C8REJ3_9SAUR</name>
<dbReference type="PANTHER" id="PTHR23184">
    <property type="entry name" value="TETRATRICOPEPTIDE REPEAT PROTEIN 14"/>
    <property type="match status" value="1"/>
</dbReference>
<dbReference type="PANTHER" id="PTHR23184:SF9">
    <property type="entry name" value="TETRATRICOPEPTIDE REPEAT PROTEIN 14"/>
    <property type="match status" value="1"/>
</dbReference>
<feature type="compositionally biased region" description="Basic and acidic residues" evidence="1">
    <location>
        <begin position="161"/>
        <end position="186"/>
    </location>
</feature>
<feature type="compositionally biased region" description="Low complexity" evidence="1">
    <location>
        <begin position="126"/>
        <end position="137"/>
    </location>
</feature>
<sequence>SSSSSSGSSSDVSVSSSSSSSSDHKKHKKRNRNRSDSSHSSKKHSSRVSSHLRDQNRKDEWYSPPADTSASFLNQKYEMEKLLERQDRLVYEKTEVRERERQCSLSRTSVDDEDAFGGRSEDSRDSYSSSKTRSTSSKNEKQGKADRSYSNRSSSGSYHRKSNDKTKTHDSRKLEKEIEGRKEQFGKRGSSLSTYSTSPVGSDYSGKSVEKNKRYTSTWLYECSGNEDIRRNLTQSTKERREYKNKESLGETTKTKVLDEKATLNGGKGQSESGIKKNLPQNLLNIFNQIAEFEREKGSKQKNQ</sequence>
<evidence type="ECO:0000313" key="2">
    <source>
        <dbReference type="Ensembl" id="ENSPCEP00000003720.1"/>
    </source>
</evidence>
<evidence type="ECO:0000256" key="1">
    <source>
        <dbReference type="SAM" id="MobiDB-lite"/>
    </source>
</evidence>
<feature type="region of interest" description="Disordered" evidence="1">
    <location>
        <begin position="86"/>
        <end position="209"/>
    </location>
</feature>
<feature type="compositionally biased region" description="Basic and acidic residues" evidence="1">
    <location>
        <begin position="234"/>
        <end position="262"/>
    </location>
</feature>
<feature type="region of interest" description="Disordered" evidence="1">
    <location>
        <begin position="1"/>
        <end position="73"/>
    </location>
</feature>
<feature type="compositionally biased region" description="Basic and acidic residues" evidence="1">
    <location>
        <begin position="51"/>
        <end position="61"/>
    </location>
</feature>
<evidence type="ECO:0000313" key="3">
    <source>
        <dbReference type="Proteomes" id="UP000694393"/>
    </source>
</evidence>
<organism evidence="2 3">
    <name type="scientific">Pelusios castaneus</name>
    <name type="common">West African mud turtle</name>
    <dbReference type="NCBI Taxonomy" id="367368"/>
    <lineage>
        <taxon>Eukaryota</taxon>
        <taxon>Metazoa</taxon>
        <taxon>Chordata</taxon>
        <taxon>Craniata</taxon>
        <taxon>Vertebrata</taxon>
        <taxon>Euteleostomi</taxon>
        <taxon>Archelosauria</taxon>
        <taxon>Testudinata</taxon>
        <taxon>Testudines</taxon>
        <taxon>Pleurodira</taxon>
        <taxon>Pelomedusidae</taxon>
        <taxon>Pelusios</taxon>
    </lineage>
</organism>
<feature type="region of interest" description="Disordered" evidence="1">
    <location>
        <begin position="234"/>
        <end position="279"/>
    </location>
</feature>
<reference evidence="2" key="1">
    <citation type="submission" date="2025-08" db="UniProtKB">
        <authorList>
            <consortium name="Ensembl"/>
        </authorList>
    </citation>
    <scope>IDENTIFICATION</scope>
</reference>
<reference evidence="2" key="2">
    <citation type="submission" date="2025-09" db="UniProtKB">
        <authorList>
            <consortium name="Ensembl"/>
        </authorList>
    </citation>
    <scope>IDENTIFICATION</scope>
</reference>
<proteinExistence type="predicted"/>
<feature type="compositionally biased region" description="Polar residues" evidence="1">
    <location>
        <begin position="190"/>
        <end position="200"/>
    </location>
</feature>
<accession>A0A8C8REJ3</accession>
<dbReference type="AlphaFoldDB" id="A0A8C8REJ3"/>
<protein>
    <submittedName>
        <fullName evidence="2">Uncharacterized protein</fullName>
    </submittedName>
</protein>
<feature type="compositionally biased region" description="Low complexity" evidence="1">
    <location>
        <begin position="1"/>
        <end position="21"/>
    </location>
</feature>
<dbReference type="Proteomes" id="UP000694393">
    <property type="component" value="Unplaced"/>
</dbReference>